<evidence type="ECO:0000256" key="5">
    <source>
        <dbReference type="ARBA" id="ARBA00023136"/>
    </source>
</evidence>
<evidence type="ECO:0000256" key="3">
    <source>
        <dbReference type="ARBA" id="ARBA00022692"/>
    </source>
</evidence>
<name>A0A4Q0AJT1_9BACT</name>
<dbReference type="Pfam" id="PF13567">
    <property type="entry name" value="DUF4131"/>
    <property type="match status" value="1"/>
</dbReference>
<feature type="transmembrane region" description="Helical" evidence="6">
    <location>
        <begin position="36"/>
        <end position="54"/>
    </location>
</feature>
<evidence type="ECO:0000259" key="8">
    <source>
        <dbReference type="Pfam" id="PF13567"/>
    </source>
</evidence>
<evidence type="ECO:0000256" key="2">
    <source>
        <dbReference type="ARBA" id="ARBA00022475"/>
    </source>
</evidence>
<dbReference type="AlphaFoldDB" id="A0A4Q0AJT1"/>
<keyword evidence="5 6" id="KW-0472">Membrane</keyword>
<sequence>MRWLLAPYRINRTWVVGGFSVGGLAGLALVPAGLWLYGRAWLVAAAMLLLAACWRRSRAALLLAVAAGLMAGAWQGSSTWFQLSGLDGLIGQKVSLSGTIANDPIYGKRGEKQFKVKDITVDGRRLPGQVRASTFDPRSFRRGDQVVLKGKLKAGFGNYQAGLSFATVETYVPGNDLALRLRDTFAAGVRTAVPEPEASLGLGFLLGQRSALPKQLDEDLKRIGLTHIVVASGYNLTILVRAARRLLAGHSKFQAAAGSFLLMAGFVLVTGFSPSMSRAALVSSLAVLAWYYGRRAHPAVLLLFTALVTGLINPLYVWSDLGWYLSFLAFGGVMLLAPMISWRIFGPKTPPLLAQVLIETFSAQLLTWPLLIWVFGSVSVYSLAANLAVVPLVPLAMLATFAAGLAGMVVPVLAGYAGLPSNLITGYMVNLADKISSLPGAVIEVAAGHTGVMILSYAVIGLLGWLLWRRTRYDFLSSSVTD</sequence>
<keyword evidence="4 6" id="KW-1133">Transmembrane helix</keyword>
<evidence type="ECO:0000256" key="4">
    <source>
        <dbReference type="ARBA" id="ARBA00022989"/>
    </source>
</evidence>
<dbReference type="Pfam" id="PF03772">
    <property type="entry name" value="Competence"/>
    <property type="match status" value="1"/>
</dbReference>
<dbReference type="InterPro" id="IPR025405">
    <property type="entry name" value="DUF4131"/>
</dbReference>
<evidence type="ECO:0000313" key="10">
    <source>
        <dbReference type="Proteomes" id="UP000289269"/>
    </source>
</evidence>
<evidence type="ECO:0000313" key="9">
    <source>
        <dbReference type="EMBL" id="RWZ79748.1"/>
    </source>
</evidence>
<keyword evidence="10" id="KW-1185">Reference proteome</keyword>
<proteinExistence type="predicted"/>
<dbReference type="PANTHER" id="PTHR30619">
    <property type="entry name" value="DNA INTERNALIZATION/COMPETENCE PROTEIN COMEC/REC2"/>
    <property type="match status" value="1"/>
</dbReference>
<feature type="transmembrane region" description="Helical" evidence="6">
    <location>
        <begin position="223"/>
        <end position="241"/>
    </location>
</feature>
<feature type="transmembrane region" description="Helical" evidence="6">
    <location>
        <begin position="253"/>
        <end position="269"/>
    </location>
</feature>
<feature type="transmembrane region" description="Helical" evidence="6">
    <location>
        <begin position="323"/>
        <end position="345"/>
    </location>
</feature>
<feature type="domain" description="DUF4131" evidence="8">
    <location>
        <begin position="33"/>
        <end position="153"/>
    </location>
</feature>
<dbReference type="GO" id="GO:0005886">
    <property type="term" value="C:plasma membrane"/>
    <property type="evidence" value="ECO:0007669"/>
    <property type="project" value="UniProtKB-SubCell"/>
</dbReference>
<dbReference type="Proteomes" id="UP000289269">
    <property type="component" value="Unassembled WGS sequence"/>
</dbReference>
<protein>
    <submittedName>
        <fullName evidence="9">ComEC/Rec2 family competence protein</fullName>
    </submittedName>
</protein>
<accession>A0A4Q0AJT1</accession>
<reference evidence="9" key="1">
    <citation type="submission" date="2019-01" db="EMBL/GenBank/DDBJ databases">
        <title>Genomic signatures and co-occurrence patterns of the ultra-small Saccharimodia (Patescibacteria phylum) suggest a symbiotic lifestyle.</title>
        <authorList>
            <person name="Lemos L."/>
            <person name="Medeiros J."/>
            <person name="Andreote F."/>
            <person name="Fernandes G."/>
            <person name="Varani A."/>
            <person name="Oliveira G."/>
            <person name="Pylro V."/>
        </authorList>
    </citation>
    <scope>NUCLEOTIDE SEQUENCE [LARGE SCALE GENOMIC DNA]</scope>
    <source>
        <strain evidence="9">AMD01</strain>
    </source>
</reference>
<feature type="transmembrane region" description="Helical" evidence="6">
    <location>
        <begin position="12"/>
        <end position="30"/>
    </location>
</feature>
<dbReference type="NCBIfam" id="TIGR00360">
    <property type="entry name" value="ComEC_N-term"/>
    <property type="match status" value="1"/>
</dbReference>
<organism evidence="9 10">
    <name type="scientific">Candidatus Chaera renei</name>
    <dbReference type="NCBI Taxonomy" id="2506947"/>
    <lineage>
        <taxon>Bacteria</taxon>
        <taxon>Candidatus Saccharimonadota</taxon>
        <taxon>Candidatus Saccharimonadia</taxon>
        <taxon>Candidatus Saccharimonadales</taxon>
        <taxon>Candidatus Saccharimonadaceae</taxon>
        <taxon>Candidatus Chaera</taxon>
    </lineage>
</organism>
<dbReference type="EMBL" id="SCKW01000003">
    <property type="protein sequence ID" value="RWZ79748.1"/>
    <property type="molecule type" value="Genomic_DNA"/>
</dbReference>
<feature type="transmembrane region" description="Helical" evidence="6">
    <location>
        <begin position="299"/>
        <end position="317"/>
    </location>
</feature>
<dbReference type="InterPro" id="IPR052159">
    <property type="entry name" value="Competence_DNA_uptake"/>
</dbReference>
<comment type="subcellular location">
    <subcellularLocation>
        <location evidence="1">Cell membrane</location>
        <topology evidence="1">Multi-pass membrane protein</topology>
    </subcellularLocation>
</comment>
<evidence type="ECO:0000259" key="7">
    <source>
        <dbReference type="Pfam" id="PF03772"/>
    </source>
</evidence>
<evidence type="ECO:0000256" key="6">
    <source>
        <dbReference type="SAM" id="Phobius"/>
    </source>
</evidence>
<dbReference type="PANTHER" id="PTHR30619:SF7">
    <property type="entry name" value="BETA-LACTAMASE DOMAIN PROTEIN"/>
    <property type="match status" value="1"/>
</dbReference>
<keyword evidence="3 6" id="KW-0812">Transmembrane</keyword>
<feature type="transmembrane region" description="Helical" evidence="6">
    <location>
        <begin position="61"/>
        <end position="81"/>
    </location>
</feature>
<gene>
    <name evidence="9" type="ORF">EOT04_00610</name>
</gene>
<comment type="caution">
    <text evidence="9">The sequence shown here is derived from an EMBL/GenBank/DDBJ whole genome shotgun (WGS) entry which is preliminary data.</text>
</comment>
<feature type="domain" description="ComEC/Rec2-related protein" evidence="7">
    <location>
        <begin position="205"/>
        <end position="469"/>
    </location>
</feature>
<feature type="transmembrane region" description="Helical" evidence="6">
    <location>
        <begin position="365"/>
        <end position="389"/>
    </location>
</feature>
<dbReference type="InterPro" id="IPR004477">
    <property type="entry name" value="ComEC_N"/>
</dbReference>
<evidence type="ECO:0000256" key="1">
    <source>
        <dbReference type="ARBA" id="ARBA00004651"/>
    </source>
</evidence>
<feature type="transmembrane region" description="Helical" evidence="6">
    <location>
        <begin position="440"/>
        <end position="468"/>
    </location>
</feature>
<keyword evidence="2" id="KW-1003">Cell membrane</keyword>
<feature type="transmembrane region" description="Helical" evidence="6">
    <location>
        <begin position="395"/>
        <end position="419"/>
    </location>
</feature>